<comment type="caution">
    <text evidence="1">The sequence shown here is derived from an EMBL/GenBank/DDBJ whole genome shotgun (WGS) entry which is preliminary data.</text>
</comment>
<evidence type="ECO:0000313" key="1">
    <source>
        <dbReference type="EMBL" id="MBC5991637.1"/>
    </source>
</evidence>
<proteinExistence type="predicted"/>
<dbReference type="InterPro" id="IPR007351">
    <property type="entry name" value="YjbR"/>
</dbReference>
<dbReference type="InterPro" id="IPR058532">
    <property type="entry name" value="YjbR/MT2646/Rv2570-like"/>
</dbReference>
<organism evidence="1 2">
    <name type="scientific">Pontibacter cellulosilyticus</name>
    <dbReference type="NCBI Taxonomy" id="1720253"/>
    <lineage>
        <taxon>Bacteria</taxon>
        <taxon>Pseudomonadati</taxon>
        <taxon>Bacteroidota</taxon>
        <taxon>Cytophagia</taxon>
        <taxon>Cytophagales</taxon>
        <taxon>Hymenobacteraceae</taxon>
        <taxon>Pontibacter</taxon>
    </lineage>
</organism>
<accession>A0A923N664</accession>
<dbReference type="AlphaFoldDB" id="A0A923N664"/>
<dbReference type="RefSeq" id="WP_187065636.1">
    <property type="nucleotide sequence ID" value="NZ_JACRVF010000001.1"/>
</dbReference>
<evidence type="ECO:0000313" key="2">
    <source>
        <dbReference type="Proteomes" id="UP000603640"/>
    </source>
</evidence>
<dbReference type="SUPFAM" id="SSF142906">
    <property type="entry name" value="YjbR-like"/>
    <property type="match status" value="1"/>
</dbReference>
<dbReference type="Proteomes" id="UP000603640">
    <property type="component" value="Unassembled WGS sequence"/>
</dbReference>
<dbReference type="GO" id="GO:0003677">
    <property type="term" value="F:DNA binding"/>
    <property type="evidence" value="ECO:0007669"/>
    <property type="project" value="UniProtKB-KW"/>
</dbReference>
<keyword evidence="2" id="KW-1185">Reference proteome</keyword>
<reference evidence="1" key="1">
    <citation type="submission" date="2020-08" db="EMBL/GenBank/DDBJ databases">
        <title>Pontibacter sp. SD6 16S ribosomal RNA gene Genome sequencing and assembly.</title>
        <authorList>
            <person name="Kang M."/>
        </authorList>
    </citation>
    <scope>NUCLEOTIDE SEQUENCE</scope>
    <source>
        <strain evidence="1">SD6</strain>
    </source>
</reference>
<gene>
    <name evidence="1" type="ORF">H8S84_02175</name>
</gene>
<name>A0A923N664_9BACT</name>
<dbReference type="Pfam" id="PF04237">
    <property type="entry name" value="YjbR"/>
    <property type="match status" value="1"/>
</dbReference>
<dbReference type="PANTHER" id="PTHR35145:SF1">
    <property type="entry name" value="CYTOPLASMIC PROTEIN"/>
    <property type="match status" value="1"/>
</dbReference>
<dbReference type="Gene3D" id="3.90.1150.30">
    <property type="match status" value="1"/>
</dbReference>
<keyword evidence="1" id="KW-0238">DNA-binding</keyword>
<dbReference type="PANTHER" id="PTHR35145">
    <property type="entry name" value="CYTOPLASMIC PROTEIN-RELATED"/>
    <property type="match status" value="1"/>
</dbReference>
<dbReference type="InterPro" id="IPR038056">
    <property type="entry name" value="YjbR-like_sf"/>
</dbReference>
<dbReference type="EMBL" id="JACRVF010000001">
    <property type="protein sequence ID" value="MBC5991637.1"/>
    <property type="molecule type" value="Genomic_DNA"/>
</dbReference>
<sequence>MNIEALRELCLRLPGVTEDIKWGADLCFLIGGKMFCVTSIDAPHTVSFKVVDEQFDEMVAKPGIIPAPYMARNKWVNVQEWGVLTSAEWYTYVKQSYTLIKSKLPKNVQKEIDALV</sequence>
<protein>
    <submittedName>
        <fullName evidence="1">MmcQ/YjbR family DNA-binding protein</fullName>
    </submittedName>
</protein>